<protein>
    <submittedName>
        <fullName evidence="2">Uncharacterized protein</fullName>
    </submittedName>
</protein>
<feature type="region of interest" description="Disordered" evidence="1">
    <location>
        <begin position="1"/>
        <end position="24"/>
    </location>
</feature>
<dbReference type="AlphaFoldDB" id="A0A939C369"/>
<dbReference type="RefSeq" id="WP_205261768.1">
    <property type="nucleotide sequence ID" value="NZ_JAERWK010000021.1"/>
</dbReference>
<evidence type="ECO:0000256" key="1">
    <source>
        <dbReference type="SAM" id="MobiDB-lite"/>
    </source>
</evidence>
<evidence type="ECO:0000313" key="2">
    <source>
        <dbReference type="EMBL" id="MBM9468807.1"/>
    </source>
</evidence>
<reference evidence="2" key="1">
    <citation type="submission" date="2021-01" db="EMBL/GenBank/DDBJ databases">
        <title>YIM 132084 draft genome.</title>
        <authorList>
            <person name="An D."/>
        </authorList>
    </citation>
    <scope>NUCLEOTIDE SEQUENCE</scope>
    <source>
        <strain evidence="2">YIM 132084</strain>
    </source>
</reference>
<dbReference type="Proteomes" id="UP000663792">
    <property type="component" value="Unassembled WGS sequence"/>
</dbReference>
<dbReference type="EMBL" id="JAERWK010000021">
    <property type="protein sequence ID" value="MBM9468807.1"/>
    <property type="molecule type" value="Genomic_DNA"/>
</dbReference>
<name>A0A939C369_9ACTN</name>
<evidence type="ECO:0000313" key="3">
    <source>
        <dbReference type="Proteomes" id="UP000663792"/>
    </source>
</evidence>
<organism evidence="2 3">
    <name type="scientific">Nakamurella leprariae</name>
    <dbReference type="NCBI Taxonomy" id="2803911"/>
    <lineage>
        <taxon>Bacteria</taxon>
        <taxon>Bacillati</taxon>
        <taxon>Actinomycetota</taxon>
        <taxon>Actinomycetes</taxon>
        <taxon>Nakamurellales</taxon>
        <taxon>Nakamurellaceae</taxon>
        <taxon>Nakamurella</taxon>
    </lineage>
</organism>
<comment type="caution">
    <text evidence="2">The sequence shown here is derived from an EMBL/GenBank/DDBJ whole genome shotgun (WGS) entry which is preliminary data.</text>
</comment>
<sequence>MSEPLSATVVAHEVPRGHGPTGATWWSSTCHGSRSPTWFTEHVTIGDR</sequence>
<gene>
    <name evidence="2" type="ORF">JL106_16105</name>
</gene>
<keyword evidence="3" id="KW-1185">Reference proteome</keyword>
<proteinExistence type="predicted"/>
<accession>A0A939C369</accession>